<keyword evidence="2" id="KW-1003">Cell membrane</keyword>
<keyword evidence="3 7" id="KW-0812">Transmembrane</keyword>
<dbReference type="InterPro" id="IPR002035">
    <property type="entry name" value="VWF_A"/>
</dbReference>
<evidence type="ECO:0000256" key="1">
    <source>
        <dbReference type="ARBA" id="ARBA00004651"/>
    </source>
</evidence>
<protein>
    <submittedName>
        <fullName evidence="10">Tight adherence protein B</fullName>
    </submittedName>
</protein>
<dbReference type="EMBL" id="JAUSQM010000001">
    <property type="protein sequence ID" value="MDP9823562.1"/>
    <property type="molecule type" value="Genomic_DNA"/>
</dbReference>
<feature type="transmembrane region" description="Helical" evidence="7">
    <location>
        <begin position="423"/>
        <end position="441"/>
    </location>
</feature>
<organism evidence="10 11">
    <name type="scientific">Nocardioides massiliensis</name>
    <dbReference type="NCBI Taxonomy" id="1325935"/>
    <lineage>
        <taxon>Bacteria</taxon>
        <taxon>Bacillati</taxon>
        <taxon>Actinomycetota</taxon>
        <taxon>Actinomycetes</taxon>
        <taxon>Propionibacteriales</taxon>
        <taxon>Nocardioidaceae</taxon>
        <taxon>Nocardioides</taxon>
    </lineage>
</organism>
<evidence type="ECO:0000256" key="3">
    <source>
        <dbReference type="ARBA" id="ARBA00022692"/>
    </source>
</evidence>
<dbReference type="InterPro" id="IPR036465">
    <property type="entry name" value="vWFA_dom_sf"/>
</dbReference>
<evidence type="ECO:0000313" key="10">
    <source>
        <dbReference type="EMBL" id="MDP9823562.1"/>
    </source>
</evidence>
<feature type="signal peptide" evidence="8">
    <location>
        <begin position="1"/>
        <end position="23"/>
    </location>
</feature>
<dbReference type="PANTHER" id="PTHR35007:SF1">
    <property type="entry name" value="PILUS ASSEMBLY PROTEIN"/>
    <property type="match status" value="1"/>
</dbReference>
<feature type="transmembrane region" description="Helical" evidence="7">
    <location>
        <begin position="447"/>
        <end position="466"/>
    </location>
</feature>
<dbReference type="PROSITE" id="PS50234">
    <property type="entry name" value="VWFA"/>
    <property type="match status" value="1"/>
</dbReference>
<feature type="domain" description="VWFA" evidence="9">
    <location>
        <begin position="83"/>
        <end position="259"/>
    </location>
</feature>
<proteinExistence type="predicted"/>
<comment type="subcellular location">
    <subcellularLocation>
        <location evidence="1">Cell membrane</location>
        <topology evidence="1">Multi-pass membrane protein</topology>
    </subcellularLocation>
</comment>
<dbReference type="Gene3D" id="1.20.81.30">
    <property type="entry name" value="Type II secretion system (T2SS), domain F"/>
    <property type="match status" value="1"/>
</dbReference>
<feature type="chain" id="PRO_5047493175" evidence="8">
    <location>
        <begin position="24"/>
        <end position="650"/>
    </location>
</feature>
<evidence type="ECO:0000256" key="6">
    <source>
        <dbReference type="SAM" id="MobiDB-lite"/>
    </source>
</evidence>
<feature type="region of interest" description="Disordered" evidence="6">
    <location>
        <begin position="289"/>
        <end position="312"/>
    </location>
</feature>
<dbReference type="SMART" id="SM00327">
    <property type="entry name" value="VWA"/>
    <property type="match status" value="1"/>
</dbReference>
<accession>A0ABT9NTF0</accession>
<keyword evidence="5 7" id="KW-0472">Membrane</keyword>
<comment type="caution">
    <text evidence="10">The sequence shown here is derived from an EMBL/GenBank/DDBJ whole genome shotgun (WGS) entry which is preliminary data.</text>
</comment>
<evidence type="ECO:0000313" key="11">
    <source>
        <dbReference type="Proteomes" id="UP001240447"/>
    </source>
</evidence>
<keyword evidence="8" id="KW-0732">Signal</keyword>
<dbReference type="InterPro" id="IPR018076">
    <property type="entry name" value="T2SS_GspF_dom"/>
</dbReference>
<dbReference type="Proteomes" id="UP001240447">
    <property type="component" value="Unassembled WGS sequence"/>
</dbReference>
<sequence>MMLRHLASLLLLLALLGAGAAYAVPTPGLAIDHVEPGDDTVRVLVSVPAGVEVDPATVTVSLDGQELAATAEQTDTGVSVERTTVLAIDTSNSMRGARFAAAKQAASAFLSTVPDDVRVGVVSYAGEVVVAQEPTLDRDATQAVLDGLTLSQGTLLYDGITAALEAAGTEGQRTVLVLSDGRDTSATTVEDAVASIGATDATVDVIALQQRPGAVAVLRSLAEAGNGEVLEAPTPASLTTFFAAASRDLARQVEVRATLPADASREGDLSVTLDGPDGELSARAFAQVRTETAEAEAAPAPAPAAPAPAASGGQIPQPLMLGALVAVGVALAFLIYAAVAGGTEGRRREDLDDQIAAYGAEGTAATGADRTPARSAAASLAPANVFSHAKDATAQALAGNRTLEARIADRLEGAAIGLKPAEWVLLHGGIAVGAAMLGLLLGSGSPVLLVLFGVLGVILPWTYLGIRRSRRRKAFEAGLADTLQLMAGSLQAGLSLTQSVDTIVKEGAEPIAGEFRRVLVENRLGVNLEDALDEVAVRMESKDFAWVVMAVRIQREVGGNLAELLLTVAATLREREYLRRHVSALSAEGRLSAWILGGLPPGFLVYLVAVRGDYVRPLFTDPRGWVMLGLAAVLLGVGTFWMSRVIKVEV</sequence>
<keyword evidence="4 7" id="KW-1133">Transmembrane helix</keyword>
<dbReference type="Pfam" id="PF13519">
    <property type="entry name" value="VWA_2"/>
    <property type="match status" value="1"/>
</dbReference>
<dbReference type="SUPFAM" id="SSF53300">
    <property type="entry name" value="vWA-like"/>
    <property type="match status" value="1"/>
</dbReference>
<feature type="transmembrane region" description="Helical" evidence="7">
    <location>
        <begin position="591"/>
        <end position="612"/>
    </location>
</feature>
<evidence type="ECO:0000256" key="5">
    <source>
        <dbReference type="ARBA" id="ARBA00023136"/>
    </source>
</evidence>
<dbReference type="Gene3D" id="3.40.50.410">
    <property type="entry name" value="von Willebrand factor, type A domain"/>
    <property type="match status" value="1"/>
</dbReference>
<evidence type="ECO:0000259" key="9">
    <source>
        <dbReference type="PROSITE" id="PS50234"/>
    </source>
</evidence>
<dbReference type="CDD" id="cd00198">
    <property type="entry name" value="vWFA"/>
    <property type="match status" value="1"/>
</dbReference>
<gene>
    <name evidence="10" type="ORF">J2S59_003371</name>
</gene>
<dbReference type="Pfam" id="PF00482">
    <property type="entry name" value="T2SSF"/>
    <property type="match status" value="1"/>
</dbReference>
<evidence type="ECO:0000256" key="2">
    <source>
        <dbReference type="ARBA" id="ARBA00022475"/>
    </source>
</evidence>
<name>A0ABT9NTF0_9ACTN</name>
<evidence type="ECO:0000256" key="4">
    <source>
        <dbReference type="ARBA" id="ARBA00022989"/>
    </source>
</evidence>
<dbReference type="InterPro" id="IPR042094">
    <property type="entry name" value="T2SS_GspF_sf"/>
</dbReference>
<evidence type="ECO:0000256" key="7">
    <source>
        <dbReference type="SAM" id="Phobius"/>
    </source>
</evidence>
<keyword evidence="11" id="KW-1185">Reference proteome</keyword>
<dbReference type="PANTHER" id="PTHR35007">
    <property type="entry name" value="INTEGRAL MEMBRANE PROTEIN-RELATED"/>
    <property type="match status" value="1"/>
</dbReference>
<feature type="transmembrane region" description="Helical" evidence="7">
    <location>
        <begin position="624"/>
        <end position="642"/>
    </location>
</feature>
<feature type="transmembrane region" description="Helical" evidence="7">
    <location>
        <begin position="319"/>
        <end position="339"/>
    </location>
</feature>
<evidence type="ECO:0000256" key="8">
    <source>
        <dbReference type="SAM" id="SignalP"/>
    </source>
</evidence>
<reference evidence="10 11" key="1">
    <citation type="submission" date="2023-07" db="EMBL/GenBank/DDBJ databases">
        <title>Sequencing the genomes of 1000 actinobacteria strains.</title>
        <authorList>
            <person name="Klenk H.-P."/>
        </authorList>
    </citation>
    <scope>NUCLEOTIDE SEQUENCE [LARGE SCALE GENOMIC DNA]</scope>
    <source>
        <strain evidence="10 11">GD13</strain>
    </source>
</reference>
<dbReference type="RefSeq" id="WP_068120203.1">
    <property type="nucleotide sequence ID" value="NZ_CCXJ01000242.1"/>
</dbReference>